<organism evidence="6 7">
    <name type="scientific">Nonomuraea diastatica</name>
    <dbReference type="NCBI Taxonomy" id="1848329"/>
    <lineage>
        <taxon>Bacteria</taxon>
        <taxon>Bacillati</taxon>
        <taxon>Actinomycetota</taxon>
        <taxon>Actinomycetes</taxon>
        <taxon>Streptosporangiales</taxon>
        <taxon>Streptosporangiaceae</taxon>
        <taxon>Nonomuraea</taxon>
    </lineage>
</organism>
<keyword evidence="7" id="KW-1185">Reference proteome</keyword>
<dbReference type="Pfam" id="PF00440">
    <property type="entry name" value="TetR_N"/>
    <property type="match status" value="1"/>
</dbReference>
<evidence type="ECO:0000256" key="4">
    <source>
        <dbReference type="PROSITE-ProRule" id="PRU00335"/>
    </source>
</evidence>
<gene>
    <name evidence="6" type="ORF">E1294_33890</name>
</gene>
<evidence type="ECO:0000256" key="2">
    <source>
        <dbReference type="ARBA" id="ARBA00023125"/>
    </source>
</evidence>
<evidence type="ECO:0000256" key="3">
    <source>
        <dbReference type="ARBA" id="ARBA00023163"/>
    </source>
</evidence>
<dbReference type="SUPFAM" id="SSF46689">
    <property type="entry name" value="Homeodomain-like"/>
    <property type="match status" value="1"/>
</dbReference>
<dbReference type="OrthoDB" id="8654052at2"/>
<evidence type="ECO:0000256" key="1">
    <source>
        <dbReference type="ARBA" id="ARBA00023015"/>
    </source>
</evidence>
<comment type="caution">
    <text evidence="6">The sequence shown here is derived from an EMBL/GenBank/DDBJ whole genome shotgun (WGS) entry which is preliminary data.</text>
</comment>
<dbReference type="InterPro" id="IPR050109">
    <property type="entry name" value="HTH-type_TetR-like_transc_reg"/>
</dbReference>
<evidence type="ECO:0000313" key="7">
    <source>
        <dbReference type="Proteomes" id="UP000294543"/>
    </source>
</evidence>
<evidence type="ECO:0000313" key="6">
    <source>
        <dbReference type="EMBL" id="TDD15676.1"/>
    </source>
</evidence>
<dbReference type="InterPro" id="IPR001647">
    <property type="entry name" value="HTH_TetR"/>
</dbReference>
<name>A0A4V2YDK1_9ACTN</name>
<evidence type="ECO:0000259" key="5">
    <source>
        <dbReference type="PROSITE" id="PS50977"/>
    </source>
</evidence>
<reference evidence="6 7" key="1">
    <citation type="submission" date="2019-03" db="EMBL/GenBank/DDBJ databases">
        <title>Draft genome sequences of novel Actinobacteria.</title>
        <authorList>
            <person name="Sahin N."/>
            <person name="Ay H."/>
            <person name="Saygin H."/>
        </authorList>
    </citation>
    <scope>NUCLEOTIDE SEQUENCE [LARGE SCALE GENOMIC DNA]</scope>
    <source>
        <strain evidence="6 7">KC712</strain>
    </source>
</reference>
<keyword evidence="1" id="KW-0805">Transcription regulation</keyword>
<feature type="DNA-binding region" description="H-T-H motif" evidence="4">
    <location>
        <begin position="23"/>
        <end position="42"/>
    </location>
</feature>
<dbReference type="AlphaFoldDB" id="A0A4V2YDK1"/>
<dbReference type="GO" id="GO:0003700">
    <property type="term" value="F:DNA-binding transcription factor activity"/>
    <property type="evidence" value="ECO:0007669"/>
    <property type="project" value="TreeGrafter"/>
</dbReference>
<dbReference type="Proteomes" id="UP000294543">
    <property type="component" value="Unassembled WGS sequence"/>
</dbReference>
<feature type="domain" description="HTH tetR-type" evidence="5">
    <location>
        <begin position="2"/>
        <end position="60"/>
    </location>
</feature>
<dbReference type="GO" id="GO:0000976">
    <property type="term" value="F:transcription cis-regulatory region binding"/>
    <property type="evidence" value="ECO:0007669"/>
    <property type="project" value="TreeGrafter"/>
</dbReference>
<dbReference type="EMBL" id="SMKP01000121">
    <property type="protein sequence ID" value="TDD15676.1"/>
    <property type="molecule type" value="Genomic_DNA"/>
</dbReference>
<accession>A0A4V2YDK1</accession>
<sequence length="190" mass="20940">MAMSRERIMSAAMQHLNENPLASMAQLAEAAGISRATLHRQFSSREELMLALGHRAHEQWEQVQERSGMAGATASGDPEVMGKALDAMLAGLIEVADAYGFGLTDYAMLVDPELMRRSDELEEREIAFYAAAQRAGLLRADLPARWISSTVYGLLVAVRESLRRGDVARRDVPRLLLTTFQHGAARREGS</sequence>
<dbReference type="PANTHER" id="PTHR30055:SF234">
    <property type="entry name" value="HTH-TYPE TRANSCRIPTIONAL REGULATOR BETI"/>
    <property type="match status" value="1"/>
</dbReference>
<protein>
    <submittedName>
        <fullName evidence="6">TetR/AcrR family transcriptional regulator</fullName>
    </submittedName>
</protein>
<dbReference type="PANTHER" id="PTHR30055">
    <property type="entry name" value="HTH-TYPE TRANSCRIPTIONAL REGULATOR RUTR"/>
    <property type="match status" value="1"/>
</dbReference>
<keyword evidence="2 4" id="KW-0238">DNA-binding</keyword>
<proteinExistence type="predicted"/>
<keyword evidence="3" id="KW-0804">Transcription</keyword>
<dbReference type="Gene3D" id="1.10.357.10">
    <property type="entry name" value="Tetracycline Repressor, domain 2"/>
    <property type="match status" value="1"/>
</dbReference>
<dbReference type="PROSITE" id="PS50977">
    <property type="entry name" value="HTH_TETR_2"/>
    <property type="match status" value="1"/>
</dbReference>
<dbReference type="InterPro" id="IPR009057">
    <property type="entry name" value="Homeodomain-like_sf"/>
</dbReference>